<proteinExistence type="predicted"/>
<dbReference type="Proteomes" id="UP001515480">
    <property type="component" value="Unassembled WGS sequence"/>
</dbReference>
<dbReference type="EMBL" id="JBGBPQ010000005">
    <property type="protein sequence ID" value="KAL1524207.1"/>
    <property type="molecule type" value="Genomic_DNA"/>
</dbReference>
<protein>
    <submittedName>
        <fullName evidence="1">Uncharacterized protein</fullName>
    </submittedName>
</protein>
<evidence type="ECO:0000313" key="2">
    <source>
        <dbReference type="Proteomes" id="UP001515480"/>
    </source>
</evidence>
<evidence type="ECO:0000313" key="1">
    <source>
        <dbReference type="EMBL" id="KAL1524207.1"/>
    </source>
</evidence>
<dbReference type="PANTHER" id="PTHR38742">
    <property type="entry name" value="PROTEIN GP17"/>
    <property type="match status" value="1"/>
</dbReference>
<organism evidence="1 2">
    <name type="scientific">Prymnesium parvum</name>
    <name type="common">Toxic golden alga</name>
    <dbReference type="NCBI Taxonomy" id="97485"/>
    <lineage>
        <taxon>Eukaryota</taxon>
        <taxon>Haptista</taxon>
        <taxon>Haptophyta</taxon>
        <taxon>Prymnesiophyceae</taxon>
        <taxon>Prymnesiales</taxon>
        <taxon>Prymnesiaceae</taxon>
        <taxon>Prymnesium</taxon>
    </lineage>
</organism>
<comment type="caution">
    <text evidence="1">The sequence shown here is derived from an EMBL/GenBank/DDBJ whole genome shotgun (WGS) entry which is preliminary data.</text>
</comment>
<gene>
    <name evidence="1" type="ORF">AB1Y20_019115</name>
</gene>
<accession>A0AB34JTQ5</accession>
<keyword evidence="2" id="KW-1185">Reference proteome</keyword>
<name>A0AB34JTQ5_PRYPA</name>
<reference evidence="1 2" key="1">
    <citation type="journal article" date="2024" name="Science">
        <title>Giant polyketide synthase enzymes in the biosynthesis of giant marine polyether toxins.</title>
        <authorList>
            <person name="Fallon T.R."/>
            <person name="Shende V.V."/>
            <person name="Wierzbicki I.H."/>
            <person name="Pendleton A.L."/>
            <person name="Watervoot N.F."/>
            <person name="Auber R.P."/>
            <person name="Gonzalez D.J."/>
            <person name="Wisecaver J.H."/>
            <person name="Moore B.S."/>
        </authorList>
    </citation>
    <scope>NUCLEOTIDE SEQUENCE [LARGE SCALE GENOMIC DNA]</scope>
    <source>
        <strain evidence="1 2">12B1</strain>
    </source>
</reference>
<dbReference type="PANTHER" id="PTHR38742:SF1">
    <property type="entry name" value="SECRETED PROTEIN C"/>
    <property type="match status" value="1"/>
</dbReference>
<dbReference type="AlphaFoldDB" id="A0AB34JTQ5"/>
<sequence length="865" mass="90317">MYPARSASPPRLHRQSGFIVGGSSEADPPAMKFALLAVLCALSRAAADPDCSSFDSCSDCTTHSTWFPGSHCRWCTEGAGSCHAEASLINPCTIFSSHKNVVDPEDCASPPTPSPAPLPPAPPLPKWAVAVLKVLLKAKNVTGVDIDTCVSDVGRSYVMFSEFAADFEAKRYEPDAAQALGRGLNALAAAATDCKIKSLQAELAVLAAAARDADFSAAVWVDAAALAKAIAAGDTTAVGTALAGLMGAWRAVTQGCLSGNKACQFLDRLLALLSLGAEDVAPCEAALVPAFQHFTSSATAFQAHQYESAVTLFADGLDDVANAVTADSCGLKGLGQLLGAFSPRLRAAVVKIESSSIVHIIVGSVDVYEPLFSAANDIKNGNLADLGVQIGRLVAMLRASSCTTAACDVLEGLLRALQLGVSDYKACAADVDAIWPSLSSAVAHLEAGEWKAAAQSTGAALSTLAASASACGVQPLGEILEDTAMHLNRTGVAEEIGTVVMVLTEGADLTLDLKQLLADGKAGAWTSFGSDLGTLASWLKNTGCTSFACTMLEGLLDAAAIPFGSLTACVADIRTAETSLAAGAKSFHDRNYATALKYWGSGLHQIANSVGDCHLADELSFVSREAQVLGFGKVAADAGAVAQVLVHGADFYNELYDAFVAIEGHDYRSAGADLGKVMNTLSSWTTSHACTSDFCYVVLGIFQFMGDIQGDIRQCKTDFKLAFTNFSAAFTELHDVTEGKYYGKYSVGDFAFSTRASQIKQGVRDLGYGLLDVSHGVKDCHLEELAEILEELAVKLGIAPDVQFIEDVLKILIDGVEIEQEIGSACLDYSEGNWVGFGYNLAKLVKTLIGDAASVALERPAITAA</sequence>